<dbReference type="InterPro" id="IPR052356">
    <property type="entry name" value="Thiol_S-MT"/>
</dbReference>
<dbReference type="Proteomes" id="UP000682202">
    <property type="component" value="Chromosome"/>
</dbReference>
<keyword evidence="2" id="KW-0808">Transferase</keyword>
<dbReference type="Pfam" id="PF08241">
    <property type="entry name" value="Methyltransf_11"/>
    <property type="match status" value="1"/>
</dbReference>
<dbReference type="InterPro" id="IPR029063">
    <property type="entry name" value="SAM-dependent_MTases_sf"/>
</dbReference>
<dbReference type="PANTHER" id="PTHR45036">
    <property type="entry name" value="METHYLTRANSFERASE LIKE 7B"/>
    <property type="match status" value="1"/>
</dbReference>
<keyword evidence="2" id="KW-0489">Methyltransferase</keyword>
<evidence type="ECO:0000313" key="2">
    <source>
        <dbReference type="EMBL" id="QUR65765.1"/>
    </source>
</evidence>
<dbReference type="AlphaFoldDB" id="A0A975JUW6"/>
<organism evidence="2 3">
    <name type="scientific">Mycobacterium spongiae</name>
    <dbReference type="NCBI Taxonomy" id="886343"/>
    <lineage>
        <taxon>Bacteria</taxon>
        <taxon>Bacillati</taxon>
        <taxon>Actinomycetota</taxon>
        <taxon>Actinomycetes</taxon>
        <taxon>Mycobacteriales</taxon>
        <taxon>Mycobacteriaceae</taxon>
        <taxon>Mycobacterium</taxon>
    </lineage>
</organism>
<accession>A0A975JUW6</accession>
<name>A0A975JUW6_9MYCO</name>
<dbReference type="CDD" id="cd02440">
    <property type="entry name" value="AdoMet_MTases"/>
    <property type="match status" value="1"/>
</dbReference>
<proteinExistence type="predicted"/>
<dbReference type="GO" id="GO:0008757">
    <property type="term" value="F:S-adenosylmethionine-dependent methyltransferase activity"/>
    <property type="evidence" value="ECO:0007669"/>
    <property type="project" value="InterPro"/>
</dbReference>
<dbReference type="PANTHER" id="PTHR45036:SF1">
    <property type="entry name" value="METHYLTRANSFERASE LIKE 7A"/>
    <property type="match status" value="1"/>
</dbReference>
<sequence length="230" mass="25467">MNRPDPRPADLHVGPVREELSFDHGGVSRFNAWFFTAFAGYINYAARAHKGCAFDGITGGAVVELGAGTGANLGYLPAGTHLYAVEPSTQMHERLRRRCQAAGVQLTILSTGAEEIPLPDASVDEVISSLVLCTVADPDRVVAEARRVLRPGGRFRFVEHVAAPQRSVRAGVQQAIRRPWGWLFEGCDPHRHTRDIIERAGFSSVRWEPRKFRRSLFWPVNTAAWGIAER</sequence>
<keyword evidence="3" id="KW-1185">Reference proteome</keyword>
<dbReference type="KEGG" id="mspg:F6B93_00540"/>
<evidence type="ECO:0000259" key="1">
    <source>
        <dbReference type="Pfam" id="PF08241"/>
    </source>
</evidence>
<reference evidence="2" key="1">
    <citation type="submission" date="2019-12" db="EMBL/GenBank/DDBJ databases">
        <title>Mycobacterium spongiae sp. nov.</title>
        <authorList>
            <person name="Stinear T."/>
        </authorList>
    </citation>
    <scope>NUCLEOTIDE SEQUENCE</scope>
    <source>
        <strain evidence="2">FSD4b-SM</strain>
    </source>
</reference>
<evidence type="ECO:0000313" key="3">
    <source>
        <dbReference type="Proteomes" id="UP000682202"/>
    </source>
</evidence>
<dbReference type="InterPro" id="IPR013216">
    <property type="entry name" value="Methyltransf_11"/>
</dbReference>
<feature type="domain" description="Methyltransferase type 11" evidence="1">
    <location>
        <begin position="64"/>
        <end position="156"/>
    </location>
</feature>
<dbReference type="SUPFAM" id="SSF53335">
    <property type="entry name" value="S-adenosyl-L-methionine-dependent methyltransferases"/>
    <property type="match status" value="1"/>
</dbReference>
<dbReference type="RefSeq" id="WP_211697163.1">
    <property type="nucleotide sequence ID" value="NZ_CP046600.1"/>
</dbReference>
<protein>
    <submittedName>
        <fullName evidence="2">Methyltransferase domain-containing protein</fullName>
    </submittedName>
</protein>
<dbReference type="Gene3D" id="3.40.50.150">
    <property type="entry name" value="Vaccinia Virus protein VP39"/>
    <property type="match status" value="1"/>
</dbReference>
<gene>
    <name evidence="2" type="ORF">F6B93_00540</name>
</gene>
<dbReference type="GO" id="GO:0032259">
    <property type="term" value="P:methylation"/>
    <property type="evidence" value="ECO:0007669"/>
    <property type="project" value="UniProtKB-KW"/>
</dbReference>
<dbReference type="EMBL" id="CP046600">
    <property type="protein sequence ID" value="QUR65765.1"/>
    <property type="molecule type" value="Genomic_DNA"/>
</dbReference>